<dbReference type="EMBL" id="NBNE01006797">
    <property type="protein sequence ID" value="OWZ01503.1"/>
    <property type="molecule type" value="Genomic_DNA"/>
</dbReference>
<comment type="caution">
    <text evidence="1">The sequence shown here is derived from an EMBL/GenBank/DDBJ whole genome shotgun (WGS) entry which is preliminary data.</text>
</comment>
<reference evidence="2" key="1">
    <citation type="submission" date="2017-03" db="EMBL/GenBank/DDBJ databases">
        <title>Phytopthora megakarya and P. palmivora, two closely related causual agents of cacao black pod achieved similar genome size and gene model numbers by different mechanisms.</title>
        <authorList>
            <person name="Ali S."/>
            <person name="Shao J."/>
            <person name="Larry D.J."/>
            <person name="Kronmiller B."/>
            <person name="Shen D."/>
            <person name="Strem M.D."/>
            <person name="Melnick R.L."/>
            <person name="Guiltinan M.J."/>
            <person name="Tyler B.M."/>
            <person name="Meinhardt L.W."/>
            <person name="Bailey B.A."/>
        </authorList>
    </citation>
    <scope>NUCLEOTIDE SEQUENCE [LARGE SCALE GENOMIC DNA]</scope>
    <source>
        <strain evidence="2">zdho120</strain>
    </source>
</reference>
<sequence length="147" mass="16860">MATNNPFSTRQIYDYFNKVATNAQDEPMSYFRCQCSIARKQALKTGYSNLFDHILKRHPDVLATMMTSDTNTARLVSFIDQNLGWLDWTTACTLLFSWCEDAIGSKYTNIEHISSETLLKYACLVVRQVEIDIGLVLPVKFGVIFNW</sequence>
<proteinExistence type="predicted"/>
<dbReference type="PANTHER" id="PTHR40866">
    <property type="entry name" value="BED-TYPE DOMAIN-CONTAINING PROTEIN"/>
    <property type="match status" value="1"/>
</dbReference>
<protein>
    <submittedName>
        <fullName evidence="1">Uncharacterized protein</fullName>
    </submittedName>
</protein>
<dbReference type="Proteomes" id="UP000198211">
    <property type="component" value="Unassembled WGS sequence"/>
</dbReference>
<dbReference type="OrthoDB" id="107117at2759"/>
<evidence type="ECO:0000313" key="1">
    <source>
        <dbReference type="EMBL" id="OWZ01503.1"/>
    </source>
</evidence>
<accession>A0A225V804</accession>
<dbReference type="PANTHER" id="PTHR40866:SF1">
    <property type="entry name" value="BED-TYPE DOMAIN-CONTAINING PROTEIN"/>
    <property type="match status" value="1"/>
</dbReference>
<organism evidence="1 2">
    <name type="scientific">Phytophthora megakarya</name>
    <dbReference type="NCBI Taxonomy" id="4795"/>
    <lineage>
        <taxon>Eukaryota</taxon>
        <taxon>Sar</taxon>
        <taxon>Stramenopiles</taxon>
        <taxon>Oomycota</taxon>
        <taxon>Peronosporomycetes</taxon>
        <taxon>Peronosporales</taxon>
        <taxon>Peronosporaceae</taxon>
        <taxon>Phytophthora</taxon>
    </lineage>
</organism>
<name>A0A225V804_9STRA</name>
<keyword evidence="2" id="KW-1185">Reference proteome</keyword>
<gene>
    <name evidence="1" type="ORF">PHMEG_00027088</name>
</gene>
<dbReference type="AlphaFoldDB" id="A0A225V804"/>
<evidence type="ECO:0000313" key="2">
    <source>
        <dbReference type="Proteomes" id="UP000198211"/>
    </source>
</evidence>